<evidence type="ECO:0000256" key="3">
    <source>
        <dbReference type="ARBA" id="ARBA00022532"/>
    </source>
</evidence>
<dbReference type="InParanoid" id="A0A0U5JAU2"/>
<dbReference type="EMBL" id="LN879502">
    <property type="protein sequence ID" value="CUI17161.1"/>
    <property type="molecule type" value="Genomic_DNA"/>
</dbReference>
<feature type="binding site" evidence="7">
    <location>
        <begin position="11"/>
        <end position="17"/>
    </location>
    <ligand>
        <name>NAD(+)</name>
        <dbReference type="ChEBI" id="CHEBI:57540"/>
    </ligand>
</feature>
<sequence>MIAPKKVVITGASGRIGYQLVFLIAQGLLLGADQPIILCMLEKESNQQKCRGIQMELEDSIFPLLRAVHYTHDLDCAFTGADYVFFCGAKTCHDPKTRALVQAENWEALTLQGETINRVCSHQTLFLMVANPCNTNTLALIKAAPNIPPMNFHSMMRLDLNRARQFIAEKAQCLSQDVEHMLIWGNHSPRVVPDWSHVKIMASPISLLVDNNWLSSHFIHAVQKRGMAITQNMGLSSCASAAYAAIEAMKALIVPTAQNSFFCTGMYSSSNPFEFDQDLVFGLPCRTITRGVYEICEDYSPHPLLKELIKCSEAELLEERARLKK</sequence>
<gene>
    <name evidence="11" type="primary">mdh3</name>
    <name evidence="11" type="ORF">PNK_1551</name>
</gene>
<keyword evidence="3" id="KW-0816">Tricarboxylic acid cycle</keyword>
<protein>
    <recommendedName>
        <fullName evidence="2">malate dehydrogenase</fullName>
        <ecNumber evidence="2">1.1.1.37</ecNumber>
    </recommendedName>
</protein>
<dbReference type="Gene3D" id="3.40.50.720">
    <property type="entry name" value="NAD(P)-binding Rossmann-like Domain"/>
    <property type="match status" value="1"/>
</dbReference>
<dbReference type="PIRSF" id="PIRSF000102">
    <property type="entry name" value="Lac_mal_DH"/>
    <property type="match status" value="1"/>
</dbReference>
<dbReference type="GO" id="GO:0006108">
    <property type="term" value="P:malate metabolic process"/>
    <property type="evidence" value="ECO:0007669"/>
    <property type="project" value="InterPro"/>
</dbReference>
<accession>A0A0U5JAU2</accession>
<dbReference type="InterPro" id="IPR036291">
    <property type="entry name" value="NAD(P)-bd_dom_sf"/>
</dbReference>
<dbReference type="InterPro" id="IPR001236">
    <property type="entry name" value="Lactate/malate_DH_N"/>
</dbReference>
<dbReference type="PANTHER" id="PTHR23382">
    <property type="entry name" value="MALATE DEHYDROGENASE"/>
    <property type="match status" value="1"/>
</dbReference>
<feature type="binding site" evidence="7">
    <location>
        <begin position="129"/>
        <end position="131"/>
    </location>
    <ligand>
        <name>NAD(+)</name>
        <dbReference type="ChEBI" id="CHEBI:57540"/>
    </ligand>
</feature>
<reference evidence="12" key="1">
    <citation type="submission" date="2015-09" db="EMBL/GenBank/DDBJ databases">
        <authorList>
            <person name="Bertelli C."/>
        </authorList>
    </citation>
    <scope>NUCLEOTIDE SEQUENCE [LARGE SCALE GENOMIC DNA]</scope>
    <source>
        <strain evidence="12">KNic</strain>
    </source>
</reference>
<dbReference type="SUPFAM" id="SSF56327">
    <property type="entry name" value="LDH C-terminal domain-like"/>
    <property type="match status" value="1"/>
</dbReference>
<dbReference type="Pfam" id="PF00056">
    <property type="entry name" value="Ldh_1_N"/>
    <property type="match status" value="1"/>
</dbReference>
<dbReference type="NCBIfam" id="NF003916">
    <property type="entry name" value="PRK05442.1"/>
    <property type="match status" value="1"/>
</dbReference>
<evidence type="ECO:0000313" key="11">
    <source>
        <dbReference type="EMBL" id="CUI17161.1"/>
    </source>
</evidence>
<keyword evidence="5 7" id="KW-0520">NAD</keyword>
<dbReference type="EC" id="1.1.1.37" evidence="2"/>
<feature type="domain" description="Lactate/malate dehydrogenase C-terminal" evidence="10">
    <location>
        <begin position="157"/>
        <end position="319"/>
    </location>
</feature>
<dbReference type="AlphaFoldDB" id="A0A0U5JAU2"/>
<dbReference type="InterPro" id="IPR022383">
    <property type="entry name" value="Lactate/malate_DH_C"/>
</dbReference>
<dbReference type="Proteomes" id="UP000069902">
    <property type="component" value="Chromosome cPNK"/>
</dbReference>
<dbReference type="SUPFAM" id="SSF51735">
    <property type="entry name" value="NAD(P)-binding Rossmann-fold domains"/>
    <property type="match status" value="1"/>
</dbReference>
<dbReference type="KEGG" id="pnl:PNK_1551"/>
<dbReference type="GO" id="GO:0006099">
    <property type="term" value="P:tricarboxylic acid cycle"/>
    <property type="evidence" value="ECO:0007669"/>
    <property type="project" value="UniProtKB-KW"/>
</dbReference>
<dbReference type="InterPro" id="IPR010945">
    <property type="entry name" value="Malate_DH_type2"/>
</dbReference>
<evidence type="ECO:0000256" key="2">
    <source>
        <dbReference type="ARBA" id="ARBA00012995"/>
    </source>
</evidence>
<evidence type="ECO:0000256" key="8">
    <source>
        <dbReference type="RuleBase" id="RU003369"/>
    </source>
</evidence>
<evidence type="ECO:0000313" key="12">
    <source>
        <dbReference type="Proteomes" id="UP000069902"/>
    </source>
</evidence>
<dbReference type="RefSeq" id="WP_059061305.1">
    <property type="nucleotide sequence ID" value="NZ_LN879502.1"/>
</dbReference>
<organism evidence="11 12">
    <name type="scientific">Candidatus Protochlamydia naegleriophila</name>
    <dbReference type="NCBI Taxonomy" id="389348"/>
    <lineage>
        <taxon>Bacteria</taxon>
        <taxon>Pseudomonadati</taxon>
        <taxon>Chlamydiota</taxon>
        <taxon>Chlamydiia</taxon>
        <taxon>Parachlamydiales</taxon>
        <taxon>Parachlamydiaceae</taxon>
        <taxon>Candidatus Protochlamydia</taxon>
    </lineage>
</organism>
<dbReference type="Gene3D" id="3.90.110.10">
    <property type="entry name" value="Lactate dehydrogenase/glycoside hydrolase, family 4, C-terminal"/>
    <property type="match status" value="1"/>
</dbReference>
<evidence type="ECO:0000256" key="7">
    <source>
        <dbReference type="PIRSR" id="PIRSR000102-3"/>
    </source>
</evidence>
<dbReference type="InterPro" id="IPR001557">
    <property type="entry name" value="L-lactate/malate_DH"/>
</dbReference>
<evidence type="ECO:0000256" key="4">
    <source>
        <dbReference type="ARBA" id="ARBA00023002"/>
    </source>
</evidence>
<dbReference type="PATRIC" id="fig|389348.3.peg.1738"/>
<evidence type="ECO:0000259" key="10">
    <source>
        <dbReference type="Pfam" id="PF02866"/>
    </source>
</evidence>
<dbReference type="InterPro" id="IPR015955">
    <property type="entry name" value="Lactate_DH/Glyco_Ohase_4_C"/>
</dbReference>
<comment type="similarity">
    <text evidence="1">Belongs to the LDH/MDH superfamily. MDH type 2 family.</text>
</comment>
<dbReference type="Pfam" id="PF02866">
    <property type="entry name" value="Ldh_1_C"/>
    <property type="match status" value="1"/>
</dbReference>
<feature type="binding site" evidence="7">
    <location>
        <position position="105"/>
    </location>
    <ligand>
        <name>NAD(+)</name>
        <dbReference type="ChEBI" id="CHEBI:57540"/>
    </ligand>
</feature>
<evidence type="ECO:0000259" key="9">
    <source>
        <dbReference type="Pfam" id="PF00056"/>
    </source>
</evidence>
<feature type="domain" description="Lactate/malate dehydrogenase N-terminal" evidence="9">
    <location>
        <begin position="6"/>
        <end position="152"/>
    </location>
</feature>
<dbReference type="GO" id="GO:0030060">
    <property type="term" value="F:L-malate dehydrogenase (NAD+) activity"/>
    <property type="evidence" value="ECO:0007669"/>
    <property type="project" value="UniProtKB-EC"/>
</dbReference>
<feature type="active site" description="Proton acceptor" evidence="6">
    <location>
        <position position="187"/>
    </location>
</feature>
<name>A0A0U5JAU2_9BACT</name>
<dbReference type="FunFam" id="3.40.50.720:FF:000010">
    <property type="entry name" value="Malate dehydrogenase"/>
    <property type="match status" value="1"/>
</dbReference>
<keyword evidence="4 8" id="KW-0560">Oxidoreductase</keyword>
<evidence type="ECO:0000256" key="1">
    <source>
        <dbReference type="ARBA" id="ARBA00009613"/>
    </source>
</evidence>
<proteinExistence type="inferred from homology"/>
<evidence type="ECO:0000256" key="5">
    <source>
        <dbReference type="ARBA" id="ARBA00023027"/>
    </source>
</evidence>
<keyword evidence="12" id="KW-1185">Reference proteome</keyword>
<dbReference type="STRING" id="389348.PNK_1551"/>
<evidence type="ECO:0000256" key="6">
    <source>
        <dbReference type="PIRSR" id="PIRSR000102-1"/>
    </source>
</evidence>